<comment type="caution">
    <text evidence="2">The sequence shown here is derived from an EMBL/GenBank/DDBJ whole genome shotgun (WGS) entry which is preliminary data.</text>
</comment>
<feature type="region of interest" description="Disordered" evidence="1">
    <location>
        <begin position="26"/>
        <end position="54"/>
    </location>
</feature>
<name>A0ABS8WVE0_DATST</name>
<sequence length="100" mass="10941">MEELRRIVDEKVEKTTEEIKSLIIGNMGNVPNENPAPIANGMGIGEAERPARGDDYQLPTRSLLSLNGACEEQAADDELSKVLSKFEDLFESPGTLPPSR</sequence>
<proteinExistence type="predicted"/>
<evidence type="ECO:0000313" key="3">
    <source>
        <dbReference type="Proteomes" id="UP000823775"/>
    </source>
</evidence>
<feature type="non-terminal residue" evidence="2">
    <location>
        <position position="100"/>
    </location>
</feature>
<organism evidence="2 3">
    <name type="scientific">Datura stramonium</name>
    <name type="common">Jimsonweed</name>
    <name type="synonym">Common thornapple</name>
    <dbReference type="NCBI Taxonomy" id="4076"/>
    <lineage>
        <taxon>Eukaryota</taxon>
        <taxon>Viridiplantae</taxon>
        <taxon>Streptophyta</taxon>
        <taxon>Embryophyta</taxon>
        <taxon>Tracheophyta</taxon>
        <taxon>Spermatophyta</taxon>
        <taxon>Magnoliopsida</taxon>
        <taxon>eudicotyledons</taxon>
        <taxon>Gunneridae</taxon>
        <taxon>Pentapetalae</taxon>
        <taxon>asterids</taxon>
        <taxon>lamiids</taxon>
        <taxon>Solanales</taxon>
        <taxon>Solanaceae</taxon>
        <taxon>Solanoideae</taxon>
        <taxon>Datureae</taxon>
        <taxon>Datura</taxon>
    </lineage>
</organism>
<dbReference type="Proteomes" id="UP000823775">
    <property type="component" value="Unassembled WGS sequence"/>
</dbReference>
<evidence type="ECO:0000313" key="2">
    <source>
        <dbReference type="EMBL" id="MCE3216050.1"/>
    </source>
</evidence>
<protein>
    <submittedName>
        <fullName evidence="2">Uncharacterized protein</fullName>
    </submittedName>
</protein>
<evidence type="ECO:0000256" key="1">
    <source>
        <dbReference type="SAM" id="MobiDB-lite"/>
    </source>
</evidence>
<dbReference type="EMBL" id="JACEIK010012142">
    <property type="protein sequence ID" value="MCE3216050.1"/>
    <property type="molecule type" value="Genomic_DNA"/>
</dbReference>
<reference evidence="2 3" key="1">
    <citation type="journal article" date="2021" name="BMC Genomics">
        <title>Datura genome reveals duplications of psychoactive alkaloid biosynthetic genes and high mutation rate following tissue culture.</title>
        <authorList>
            <person name="Rajewski A."/>
            <person name="Carter-House D."/>
            <person name="Stajich J."/>
            <person name="Litt A."/>
        </authorList>
    </citation>
    <scope>NUCLEOTIDE SEQUENCE [LARGE SCALE GENOMIC DNA]</scope>
    <source>
        <strain evidence="2">AR-01</strain>
    </source>
</reference>
<gene>
    <name evidence="2" type="ORF">HAX54_004613</name>
</gene>
<keyword evidence="3" id="KW-1185">Reference proteome</keyword>
<accession>A0ABS8WVE0</accession>